<feature type="transmembrane region" description="Helical" evidence="6">
    <location>
        <begin position="117"/>
        <end position="140"/>
    </location>
</feature>
<gene>
    <name evidence="7" type="ORF">EDC29_11158</name>
</gene>
<protein>
    <submittedName>
        <fullName evidence="7">Putative membrane protein (Fun14 family)</fullName>
    </submittedName>
</protein>
<evidence type="ECO:0000256" key="1">
    <source>
        <dbReference type="ARBA" id="ARBA00004370"/>
    </source>
</evidence>
<dbReference type="Pfam" id="PF04930">
    <property type="entry name" value="FUN14"/>
    <property type="match status" value="1"/>
</dbReference>
<evidence type="ECO:0000256" key="4">
    <source>
        <dbReference type="ARBA" id="ARBA00022989"/>
    </source>
</evidence>
<evidence type="ECO:0000256" key="5">
    <source>
        <dbReference type="ARBA" id="ARBA00023136"/>
    </source>
</evidence>
<dbReference type="AlphaFoldDB" id="A0A4R4A6B8"/>
<name>A0A4R4A6B8_MARGR</name>
<accession>A0A4R4A6B8</accession>
<evidence type="ECO:0000313" key="7">
    <source>
        <dbReference type="EMBL" id="TCW34343.1"/>
    </source>
</evidence>
<dbReference type="InterPro" id="IPR007014">
    <property type="entry name" value="FUN14"/>
</dbReference>
<dbReference type="GO" id="GO:0016020">
    <property type="term" value="C:membrane"/>
    <property type="evidence" value="ECO:0007669"/>
    <property type="project" value="UniProtKB-SubCell"/>
</dbReference>
<sequence length="142" mass="14684">MSDPIRSSRTGHLRALPLLPLLWGAGGARAQSPATLSAEAGELFDQGFFLTLGFSFMVGLALGFALKFAFKVALVVGGVILIALVGLQSIGVVEINWAGLEGHYDTWSAWTSAHAQALFDLVAANLSGTAAFLAGLAAGLKL</sequence>
<keyword evidence="5 6" id="KW-0472">Membrane</keyword>
<comment type="caution">
    <text evidence="7">The sequence shown here is derived from an EMBL/GenBank/DDBJ whole genome shotgun (WGS) entry which is preliminary data.</text>
</comment>
<evidence type="ECO:0000256" key="3">
    <source>
        <dbReference type="ARBA" id="ARBA00022692"/>
    </source>
</evidence>
<dbReference type="RefSeq" id="WP_123139850.1">
    <property type="nucleotide sequence ID" value="NZ_NRRH01000010.1"/>
</dbReference>
<dbReference type="EMBL" id="SMDC01000011">
    <property type="protein sequence ID" value="TCW34343.1"/>
    <property type="molecule type" value="Genomic_DNA"/>
</dbReference>
<keyword evidence="4 6" id="KW-1133">Transmembrane helix</keyword>
<comment type="subcellular location">
    <subcellularLocation>
        <location evidence="1">Membrane</location>
    </subcellularLocation>
</comment>
<comment type="similarity">
    <text evidence="2">Belongs to the FUN14 family.</text>
</comment>
<feature type="transmembrane region" description="Helical" evidence="6">
    <location>
        <begin position="73"/>
        <end position="97"/>
    </location>
</feature>
<reference evidence="7 8" key="1">
    <citation type="submission" date="2019-03" db="EMBL/GenBank/DDBJ databases">
        <title>Genomic Encyclopedia of Type Strains, Phase IV (KMG-IV): sequencing the most valuable type-strain genomes for metagenomic binning, comparative biology and taxonomic classification.</title>
        <authorList>
            <person name="Goeker M."/>
        </authorList>
    </citation>
    <scope>NUCLEOTIDE SEQUENCE [LARGE SCALE GENOMIC DNA]</scope>
    <source>
        <strain evidence="7 8">DSM 203</strain>
    </source>
</reference>
<feature type="transmembrane region" description="Helical" evidence="6">
    <location>
        <begin position="46"/>
        <end position="66"/>
    </location>
</feature>
<evidence type="ECO:0000256" key="2">
    <source>
        <dbReference type="ARBA" id="ARBA00009160"/>
    </source>
</evidence>
<evidence type="ECO:0000256" key="6">
    <source>
        <dbReference type="SAM" id="Phobius"/>
    </source>
</evidence>
<dbReference type="Proteomes" id="UP000295247">
    <property type="component" value="Unassembled WGS sequence"/>
</dbReference>
<evidence type="ECO:0000313" key="8">
    <source>
        <dbReference type="Proteomes" id="UP000295247"/>
    </source>
</evidence>
<proteinExistence type="inferred from homology"/>
<organism evidence="7 8">
    <name type="scientific">Marichromatium gracile</name>
    <name type="common">Chromatium gracile</name>
    <dbReference type="NCBI Taxonomy" id="1048"/>
    <lineage>
        <taxon>Bacteria</taxon>
        <taxon>Pseudomonadati</taxon>
        <taxon>Pseudomonadota</taxon>
        <taxon>Gammaproteobacteria</taxon>
        <taxon>Chromatiales</taxon>
        <taxon>Chromatiaceae</taxon>
        <taxon>Marichromatium</taxon>
    </lineage>
</organism>
<keyword evidence="3 6" id="KW-0812">Transmembrane</keyword>